<evidence type="ECO:0000313" key="6">
    <source>
        <dbReference type="Proteomes" id="UP000288028"/>
    </source>
</evidence>
<dbReference type="GO" id="GO:0005886">
    <property type="term" value="C:plasma membrane"/>
    <property type="evidence" value="ECO:0007669"/>
    <property type="project" value="TreeGrafter"/>
</dbReference>
<organism evidence="5 6">
    <name type="scientific">Vagococcus carniphilus</name>
    <dbReference type="NCBI Taxonomy" id="218144"/>
    <lineage>
        <taxon>Bacteria</taxon>
        <taxon>Bacillati</taxon>
        <taxon>Bacillota</taxon>
        <taxon>Bacilli</taxon>
        <taxon>Lactobacillales</taxon>
        <taxon>Enterococcaceae</taxon>
        <taxon>Vagococcus</taxon>
    </lineage>
</organism>
<feature type="domain" description="Bacterial type II secretion system protein E" evidence="4">
    <location>
        <begin position="203"/>
        <end position="217"/>
    </location>
</feature>
<protein>
    <recommendedName>
        <fullName evidence="4">Bacterial type II secretion system protein E domain-containing protein</fullName>
    </recommendedName>
</protein>
<comment type="similarity">
    <text evidence="1">Belongs to the GSP E family.</text>
</comment>
<dbReference type="CDD" id="cd01129">
    <property type="entry name" value="PulE-GspE-like"/>
    <property type="match status" value="1"/>
</dbReference>
<dbReference type="InterPro" id="IPR027417">
    <property type="entry name" value="P-loop_NTPase"/>
</dbReference>
<dbReference type="Pfam" id="PF00437">
    <property type="entry name" value="T2SSE"/>
    <property type="match status" value="1"/>
</dbReference>
<dbReference type="Gene3D" id="3.40.50.300">
    <property type="entry name" value="P-loop containing nucleotide triphosphate hydrolases"/>
    <property type="match status" value="1"/>
</dbReference>
<evidence type="ECO:0000259" key="4">
    <source>
        <dbReference type="PROSITE" id="PS00662"/>
    </source>
</evidence>
<dbReference type="InterPro" id="IPR001482">
    <property type="entry name" value="T2SS/T4SS_dom"/>
</dbReference>
<dbReference type="EMBL" id="NGKB01000006">
    <property type="protein sequence ID" value="RSU14968.1"/>
    <property type="molecule type" value="Genomic_DNA"/>
</dbReference>
<evidence type="ECO:0000313" key="5">
    <source>
        <dbReference type="EMBL" id="RSU14968.1"/>
    </source>
</evidence>
<dbReference type="InterPro" id="IPR047667">
    <property type="entry name" value="ATPase_ComGA"/>
</dbReference>
<dbReference type="RefSeq" id="WP_185847472.1">
    <property type="nucleotide sequence ID" value="NZ_CP060720.1"/>
</dbReference>
<accession>A0A430B3T1</accession>
<reference evidence="5 6" key="1">
    <citation type="submission" date="2017-05" db="EMBL/GenBank/DDBJ databases">
        <title>Vagococcus spp. assemblies.</title>
        <authorList>
            <person name="Gulvik C.A."/>
        </authorList>
    </citation>
    <scope>NUCLEOTIDE SEQUENCE [LARGE SCALE GENOMIC DNA]</scope>
    <source>
        <strain evidence="5 6">SS1714</strain>
    </source>
</reference>
<dbReference type="GeneID" id="95579627"/>
<gene>
    <name evidence="5" type="ORF">CBF28_07820</name>
</gene>
<evidence type="ECO:0000256" key="2">
    <source>
        <dbReference type="ARBA" id="ARBA00022741"/>
    </source>
</evidence>
<dbReference type="SUPFAM" id="SSF52540">
    <property type="entry name" value="P-loop containing nucleoside triphosphate hydrolases"/>
    <property type="match status" value="1"/>
</dbReference>
<sequence>MDVKKQARHLLRKGFKMSASDLYVFPNQKGYELSFRYHHDITKYQQLTSDEGEKLILYLKYSAGMDISEKRKTQVGSTSIKVGEKLLRIRLSTVGDYLNRETLVIRFLQDNNEKNPKYHYVFDSQFKLLEKGITKSGLYLFSGPTGAGKSTTMYRLATKINERKNKQIITIEDPVEIENSRFLQFQVNEKIGLTYQSLVKVCLRHRPDILIIGEIRDQETAKMVIRAALTGHLVFSTIHATDKESVMTRLREFGIPEVELMQSLRGIVYQELLPVTTSNRYSVLYDLTMNGVKTDWEKSLQEAYEKEIITQETYQLYSSHL</sequence>
<comment type="caution">
    <text evidence="5">The sequence shown here is derived from an EMBL/GenBank/DDBJ whole genome shotgun (WGS) entry which is preliminary data.</text>
</comment>
<dbReference type="Proteomes" id="UP000288028">
    <property type="component" value="Unassembled WGS sequence"/>
</dbReference>
<name>A0A430B3T1_9ENTE</name>
<dbReference type="PROSITE" id="PS00662">
    <property type="entry name" value="T2SP_E"/>
    <property type="match status" value="1"/>
</dbReference>
<evidence type="ECO:0000256" key="1">
    <source>
        <dbReference type="ARBA" id="ARBA00006611"/>
    </source>
</evidence>
<proteinExistence type="inferred from homology"/>
<evidence type="ECO:0000256" key="3">
    <source>
        <dbReference type="ARBA" id="ARBA00022840"/>
    </source>
</evidence>
<dbReference type="NCBIfam" id="NF041000">
    <property type="entry name" value="ATPase_ComGA"/>
    <property type="match status" value="1"/>
</dbReference>
<dbReference type="Gene3D" id="3.30.450.90">
    <property type="match status" value="1"/>
</dbReference>
<dbReference type="GO" id="GO:0016887">
    <property type="term" value="F:ATP hydrolysis activity"/>
    <property type="evidence" value="ECO:0007669"/>
    <property type="project" value="TreeGrafter"/>
</dbReference>
<keyword evidence="3" id="KW-0067">ATP-binding</keyword>
<keyword evidence="2" id="KW-0547">Nucleotide-binding</keyword>
<dbReference type="PANTHER" id="PTHR30258">
    <property type="entry name" value="TYPE II SECRETION SYSTEM PROTEIN GSPE-RELATED"/>
    <property type="match status" value="1"/>
</dbReference>
<dbReference type="AlphaFoldDB" id="A0A430B3T1"/>
<dbReference type="PANTHER" id="PTHR30258:SF2">
    <property type="entry name" value="COMG OPERON PROTEIN 1"/>
    <property type="match status" value="1"/>
</dbReference>
<keyword evidence="6" id="KW-1185">Reference proteome</keyword>
<dbReference type="GO" id="GO:0005524">
    <property type="term" value="F:ATP binding"/>
    <property type="evidence" value="ECO:0007669"/>
    <property type="project" value="UniProtKB-KW"/>
</dbReference>